<evidence type="ECO:0000313" key="1">
    <source>
        <dbReference type="EMBL" id="MCY9599781.1"/>
    </source>
</evidence>
<accession>A0A410WX82</accession>
<dbReference type="EMBL" id="JAMDMJ010000055">
    <property type="protein sequence ID" value="MCY9599781.1"/>
    <property type="molecule type" value="Genomic_DNA"/>
</dbReference>
<dbReference type="Proteomes" id="UP000288943">
    <property type="component" value="Chromosome"/>
</dbReference>
<dbReference type="GO" id="GO:0003677">
    <property type="term" value="F:DNA binding"/>
    <property type="evidence" value="ECO:0007669"/>
    <property type="project" value="UniProtKB-KW"/>
</dbReference>
<gene>
    <name evidence="1" type="ORF">M5X16_28950</name>
    <name evidence="2" type="ORF">PC41400_15140</name>
</gene>
<reference evidence="1 4" key="2">
    <citation type="submission" date="2022-05" db="EMBL/GenBank/DDBJ databases">
        <title>Genome Sequencing of Bee-Associated Microbes.</title>
        <authorList>
            <person name="Dunlap C."/>
        </authorList>
    </citation>
    <scope>NUCLEOTIDE SEQUENCE [LARGE SCALE GENOMIC DNA]</scope>
    <source>
        <strain evidence="1 4">NRRL B-23120</strain>
    </source>
</reference>
<dbReference type="EMBL" id="CP026520">
    <property type="protein sequence ID" value="QAV18940.1"/>
    <property type="molecule type" value="Genomic_DNA"/>
</dbReference>
<dbReference type="AlphaFoldDB" id="A0A410WX82"/>
<dbReference type="Proteomes" id="UP001527202">
    <property type="component" value="Unassembled WGS sequence"/>
</dbReference>
<protein>
    <submittedName>
        <fullName evidence="2">DNA-binding protein</fullName>
    </submittedName>
</protein>
<keyword evidence="4" id="KW-1185">Reference proteome</keyword>
<reference evidence="2 3" key="1">
    <citation type="submission" date="2018-01" db="EMBL/GenBank/DDBJ databases">
        <title>The whole genome sequencing and assembly of Paenibacillus chitinolyticus KCCM 41400 strain.</title>
        <authorList>
            <person name="Kim J.-Y."/>
            <person name="Park M.-K."/>
            <person name="Lee Y.-J."/>
            <person name="Yi H."/>
            <person name="Bahn Y.-S."/>
            <person name="Kim J.F."/>
            <person name="Lee D.-W."/>
        </authorList>
    </citation>
    <scope>NUCLEOTIDE SEQUENCE [LARGE SCALE GENOMIC DNA]</scope>
    <source>
        <strain evidence="2 3">KCCM 41400</strain>
    </source>
</reference>
<organism evidence="2 3">
    <name type="scientific">Paenibacillus chitinolyticus</name>
    <dbReference type="NCBI Taxonomy" id="79263"/>
    <lineage>
        <taxon>Bacteria</taxon>
        <taxon>Bacillati</taxon>
        <taxon>Bacillota</taxon>
        <taxon>Bacilli</taxon>
        <taxon>Bacillales</taxon>
        <taxon>Paenibacillaceae</taxon>
        <taxon>Paenibacillus</taxon>
    </lineage>
</organism>
<sequence>MENKFNINKTDLPLVLTAEQIIQVLGIGRRAGYELLKAPPFPVRRLGKRGIIKASRDALFNWLESKESGA</sequence>
<dbReference type="RefSeq" id="WP_042227523.1">
    <property type="nucleotide sequence ID" value="NZ_CP026520.1"/>
</dbReference>
<evidence type="ECO:0000313" key="2">
    <source>
        <dbReference type="EMBL" id="QAV18940.1"/>
    </source>
</evidence>
<dbReference type="OrthoDB" id="122388at2"/>
<evidence type="ECO:0000313" key="3">
    <source>
        <dbReference type="Proteomes" id="UP000288943"/>
    </source>
</evidence>
<evidence type="ECO:0000313" key="4">
    <source>
        <dbReference type="Proteomes" id="UP001527202"/>
    </source>
</evidence>
<dbReference type="KEGG" id="pchi:PC41400_15140"/>
<keyword evidence="2" id="KW-0238">DNA-binding</keyword>
<dbReference type="GeneID" id="95376148"/>
<name>A0A410WX82_9BACL</name>
<proteinExistence type="predicted"/>